<proteinExistence type="predicted"/>
<dbReference type="STRING" id="83655.APT61_06960"/>
<gene>
    <name evidence="5" type="primary">glpB_2</name>
    <name evidence="5" type="ORF">NCTC13032_05142</name>
</gene>
<accession>A0A4U9I5L9</accession>
<keyword evidence="1" id="KW-0285">Flavoprotein</keyword>
<evidence type="ECO:0000256" key="2">
    <source>
        <dbReference type="ARBA" id="ARBA00022643"/>
    </source>
</evidence>
<dbReference type="GO" id="GO:0004368">
    <property type="term" value="F:glycerol-3-phosphate dehydrogenase (quinone) activity"/>
    <property type="evidence" value="ECO:0007669"/>
    <property type="project" value="UniProtKB-EC"/>
</dbReference>
<dbReference type="InterPro" id="IPR003953">
    <property type="entry name" value="FAD-dep_OxRdtase_2_FAD-bd"/>
</dbReference>
<dbReference type="AlphaFoldDB" id="A0A4U9I5L9"/>
<protein>
    <submittedName>
        <fullName evidence="5">Anaerobic glycerol-3-phosphate dehydrogenase subunit B</fullName>
        <ecNumber evidence="5">1.1.5.3</ecNumber>
    </submittedName>
</protein>
<evidence type="ECO:0000256" key="3">
    <source>
        <dbReference type="ARBA" id="ARBA00023002"/>
    </source>
</evidence>
<dbReference type="InterPro" id="IPR009158">
    <property type="entry name" value="G3P_DH_GlpB_su"/>
</dbReference>
<keyword evidence="3 5" id="KW-0560">Oxidoreductase</keyword>
<organism evidence="5 6">
    <name type="scientific">Leclercia adecarboxylata</name>
    <dbReference type="NCBI Taxonomy" id="83655"/>
    <lineage>
        <taxon>Bacteria</taxon>
        <taxon>Pseudomonadati</taxon>
        <taxon>Pseudomonadota</taxon>
        <taxon>Gammaproteobacteria</taxon>
        <taxon>Enterobacterales</taxon>
        <taxon>Enterobacteriaceae</taxon>
        <taxon>Leclercia</taxon>
    </lineage>
</organism>
<sequence length="146" mass="15732">MAGDEVKKITLAQGAVSEIWTRNHGDIPLRARHTVLASGSFFSNGLLSSREGIREAILGLDVRQSASRADWYQSDFFTPQPWQQFGVIVDEHLRPQLSGTPVENLYAIGSILGGYDPIAQGCGGGVCAITALHVAGQIIHSMEAEQ</sequence>
<dbReference type="Pfam" id="PF00890">
    <property type="entry name" value="FAD_binding_2"/>
    <property type="match status" value="1"/>
</dbReference>
<dbReference type="GO" id="GO:0009331">
    <property type="term" value="C:glycerol-3-phosphate dehydrogenase (FAD) complex"/>
    <property type="evidence" value="ECO:0007669"/>
    <property type="project" value="InterPro"/>
</dbReference>
<name>A0A4U9I5L9_9ENTR</name>
<evidence type="ECO:0000313" key="5">
    <source>
        <dbReference type="EMBL" id="VTP72658.1"/>
    </source>
</evidence>
<evidence type="ECO:0000256" key="1">
    <source>
        <dbReference type="ARBA" id="ARBA00022630"/>
    </source>
</evidence>
<dbReference type="SUPFAM" id="SSF51905">
    <property type="entry name" value="FAD/NAD(P)-binding domain"/>
    <property type="match status" value="1"/>
</dbReference>
<reference evidence="5 6" key="1">
    <citation type="submission" date="2019-05" db="EMBL/GenBank/DDBJ databases">
        <authorList>
            <consortium name="Pathogen Informatics"/>
        </authorList>
    </citation>
    <scope>NUCLEOTIDE SEQUENCE [LARGE SCALE GENOMIC DNA]</scope>
    <source>
        <strain evidence="5 6">NCTC13032</strain>
    </source>
</reference>
<evidence type="ECO:0000313" key="6">
    <source>
        <dbReference type="Proteomes" id="UP000310719"/>
    </source>
</evidence>
<dbReference type="EC" id="1.1.5.3" evidence="5"/>
<feature type="domain" description="FAD-dependent oxidoreductase 2 FAD-binding" evidence="4">
    <location>
        <begin position="12"/>
        <end position="126"/>
    </location>
</feature>
<dbReference type="InterPro" id="IPR036188">
    <property type="entry name" value="FAD/NAD-bd_sf"/>
</dbReference>
<dbReference type="NCBIfam" id="TIGR03378">
    <property type="entry name" value="glycerol3P_GlpB"/>
    <property type="match status" value="1"/>
</dbReference>
<evidence type="ECO:0000259" key="4">
    <source>
        <dbReference type="Pfam" id="PF00890"/>
    </source>
</evidence>
<dbReference type="EMBL" id="LR590464">
    <property type="protein sequence ID" value="VTP72658.1"/>
    <property type="molecule type" value="Genomic_DNA"/>
</dbReference>
<keyword evidence="2" id="KW-0288">FMN</keyword>
<dbReference type="Proteomes" id="UP000310719">
    <property type="component" value="Chromosome"/>
</dbReference>